<comment type="caution">
    <text evidence="2">The sequence shown here is derived from an EMBL/GenBank/DDBJ whole genome shotgun (WGS) entry which is preliminary data.</text>
</comment>
<feature type="region of interest" description="Disordered" evidence="1">
    <location>
        <begin position="1"/>
        <end position="20"/>
    </location>
</feature>
<name>A0A5B7I981_PORTR</name>
<dbReference type="AlphaFoldDB" id="A0A5B7I981"/>
<feature type="region of interest" description="Disordered" evidence="1">
    <location>
        <begin position="46"/>
        <end position="77"/>
    </location>
</feature>
<feature type="compositionally biased region" description="Basic residues" evidence="1">
    <location>
        <begin position="55"/>
        <end position="77"/>
    </location>
</feature>
<organism evidence="2 3">
    <name type="scientific">Portunus trituberculatus</name>
    <name type="common">Swimming crab</name>
    <name type="synonym">Neptunus trituberculatus</name>
    <dbReference type="NCBI Taxonomy" id="210409"/>
    <lineage>
        <taxon>Eukaryota</taxon>
        <taxon>Metazoa</taxon>
        <taxon>Ecdysozoa</taxon>
        <taxon>Arthropoda</taxon>
        <taxon>Crustacea</taxon>
        <taxon>Multicrustacea</taxon>
        <taxon>Malacostraca</taxon>
        <taxon>Eumalacostraca</taxon>
        <taxon>Eucarida</taxon>
        <taxon>Decapoda</taxon>
        <taxon>Pleocyemata</taxon>
        <taxon>Brachyura</taxon>
        <taxon>Eubrachyura</taxon>
        <taxon>Portunoidea</taxon>
        <taxon>Portunidae</taxon>
        <taxon>Portuninae</taxon>
        <taxon>Portunus</taxon>
    </lineage>
</organism>
<dbReference type="Proteomes" id="UP000324222">
    <property type="component" value="Unassembled WGS sequence"/>
</dbReference>
<sequence length="77" mass="8843">MVEEENRSDWGRSGGCGVREGRRHCTFFTSLVGSGSFSILLVLPAGADDDMGAGGRRKRRGEKKKRRKRKMWRRMRE</sequence>
<dbReference type="EMBL" id="VSRR010055864">
    <property type="protein sequence ID" value="MPC81080.1"/>
    <property type="molecule type" value="Genomic_DNA"/>
</dbReference>
<evidence type="ECO:0000256" key="1">
    <source>
        <dbReference type="SAM" id="MobiDB-lite"/>
    </source>
</evidence>
<reference evidence="2 3" key="1">
    <citation type="submission" date="2019-05" db="EMBL/GenBank/DDBJ databases">
        <title>Another draft genome of Portunus trituberculatus and its Hox gene families provides insights of decapod evolution.</title>
        <authorList>
            <person name="Jeong J.-H."/>
            <person name="Song I."/>
            <person name="Kim S."/>
            <person name="Choi T."/>
            <person name="Kim D."/>
            <person name="Ryu S."/>
            <person name="Kim W."/>
        </authorList>
    </citation>
    <scope>NUCLEOTIDE SEQUENCE [LARGE SCALE GENOMIC DNA]</scope>
    <source>
        <tissue evidence="2">Muscle</tissue>
    </source>
</reference>
<evidence type="ECO:0000313" key="2">
    <source>
        <dbReference type="EMBL" id="MPC81080.1"/>
    </source>
</evidence>
<accession>A0A5B7I981</accession>
<proteinExistence type="predicted"/>
<keyword evidence="3" id="KW-1185">Reference proteome</keyword>
<gene>
    <name evidence="2" type="ORF">E2C01_075680</name>
</gene>
<feature type="compositionally biased region" description="Basic and acidic residues" evidence="1">
    <location>
        <begin position="1"/>
        <end position="10"/>
    </location>
</feature>
<protein>
    <submittedName>
        <fullName evidence="2">Uncharacterized protein</fullName>
    </submittedName>
</protein>
<evidence type="ECO:0000313" key="3">
    <source>
        <dbReference type="Proteomes" id="UP000324222"/>
    </source>
</evidence>